<feature type="active site" evidence="20">
    <location>
        <position position="336"/>
    </location>
</feature>
<dbReference type="Pfam" id="PF02873">
    <property type="entry name" value="MurB_C"/>
    <property type="match status" value="1"/>
</dbReference>
<dbReference type="STRING" id="314287.GB2207_01307"/>
<evidence type="ECO:0000256" key="10">
    <source>
        <dbReference type="ARBA" id="ARBA00022630"/>
    </source>
</evidence>
<dbReference type="HAMAP" id="MF_00037">
    <property type="entry name" value="MurB"/>
    <property type="match status" value="1"/>
</dbReference>
<dbReference type="GO" id="GO:0071555">
    <property type="term" value="P:cell wall organization"/>
    <property type="evidence" value="ECO:0007669"/>
    <property type="project" value="UniProtKB-KW"/>
</dbReference>
<dbReference type="InterPro" id="IPR011601">
    <property type="entry name" value="MurB_C"/>
</dbReference>
<dbReference type="GO" id="GO:0071949">
    <property type="term" value="F:FAD binding"/>
    <property type="evidence" value="ECO:0007669"/>
    <property type="project" value="InterPro"/>
</dbReference>
<evidence type="ECO:0000256" key="20">
    <source>
        <dbReference type="HAMAP-Rule" id="MF_00037"/>
    </source>
</evidence>
<dbReference type="HOGENOM" id="CLU_035304_0_0_6"/>
<evidence type="ECO:0000256" key="7">
    <source>
        <dbReference type="ARBA" id="ARBA00015188"/>
    </source>
</evidence>
<dbReference type="GO" id="GO:0009252">
    <property type="term" value="P:peptidoglycan biosynthetic process"/>
    <property type="evidence" value="ECO:0007669"/>
    <property type="project" value="UniProtKB-UniRule"/>
</dbReference>
<dbReference type="PANTHER" id="PTHR21071:SF4">
    <property type="entry name" value="UDP-N-ACETYLENOLPYRUVOYLGLUCOSAMINE REDUCTASE"/>
    <property type="match status" value="1"/>
</dbReference>
<comment type="similarity">
    <text evidence="5 20">Belongs to the MurB family.</text>
</comment>
<evidence type="ECO:0000256" key="2">
    <source>
        <dbReference type="ARBA" id="ARBA00003921"/>
    </source>
</evidence>
<comment type="cofactor">
    <cofactor evidence="1 20">
        <name>FAD</name>
        <dbReference type="ChEBI" id="CHEBI:57692"/>
    </cofactor>
</comment>
<dbReference type="InterPro" id="IPR016167">
    <property type="entry name" value="FAD-bd_PCMH_sub1"/>
</dbReference>
<evidence type="ECO:0000313" key="22">
    <source>
        <dbReference type="EMBL" id="EAS47399.1"/>
    </source>
</evidence>
<keyword evidence="14 20" id="KW-0573">Peptidoglycan synthesis</keyword>
<comment type="catalytic activity">
    <reaction evidence="19 20">
        <text>UDP-N-acetyl-alpha-D-muramate + NADP(+) = UDP-N-acetyl-3-O-(1-carboxyvinyl)-alpha-D-glucosamine + NADPH + H(+)</text>
        <dbReference type="Rhea" id="RHEA:12248"/>
        <dbReference type="ChEBI" id="CHEBI:15378"/>
        <dbReference type="ChEBI" id="CHEBI:57783"/>
        <dbReference type="ChEBI" id="CHEBI:58349"/>
        <dbReference type="ChEBI" id="CHEBI:68483"/>
        <dbReference type="ChEBI" id="CHEBI:70757"/>
        <dbReference type="EC" id="1.3.1.98"/>
    </reaction>
</comment>
<keyword evidence="10 20" id="KW-0285">Flavoprotein</keyword>
<sequence>MPTILEKVSLQPYNSLALPAVAEFFCAVQTSAELLAALEFARSRDLPVIPLGGGSNIVLAGDITGLVLRIDIKAVSHRVLGELVEVTFAAGENWHDQVLHCLEQGWHGLENLSLIPGNMGAAAIQNIGAYGIELADLFVSLTAIDKQSGDWLTFDKAACEFGYRDSLFKNAGRDRYIIVDITLALSKQPEINVQYPALQAAIDKHAVLAGEITPELVSEIVCQIRASKLPDPSVIPNAGSFFKNPIVPQVQASALFQQYPNMPGYPQSNGELKVPAGWLIEQCGFKGVVRGPVGVHQQQALVLVNAGGGSGAQLLGLAEEVRAAVSKRFGIELEIEPRIYGG</sequence>
<evidence type="ECO:0000256" key="15">
    <source>
        <dbReference type="ARBA" id="ARBA00023002"/>
    </source>
</evidence>
<comment type="caution">
    <text evidence="22">The sequence shown here is derived from an EMBL/GenBank/DDBJ whole genome shotgun (WGS) entry which is preliminary data.</text>
</comment>
<dbReference type="GO" id="GO:0005829">
    <property type="term" value="C:cytosol"/>
    <property type="evidence" value="ECO:0007669"/>
    <property type="project" value="TreeGrafter"/>
</dbReference>
<dbReference type="GO" id="GO:0008360">
    <property type="term" value="P:regulation of cell shape"/>
    <property type="evidence" value="ECO:0007669"/>
    <property type="project" value="UniProtKB-KW"/>
</dbReference>
<evidence type="ECO:0000256" key="4">
    <source>
        <dbReference type="ARBA" id="ARBA00004752"/>
    </source>
</evidence>
<evidence type="ECO:0000256" key="19">
    <source>
        <dbReference type="ARBA" id="ARBA00048914"/>
    </source>
</evidence>
<dbReference type="SUPFAM" id="SSF56176">
    <property type="entry name" value="FAD-binding/transporter-associated domain-like"/>
    <property type="match status" value="1"/>
</dbReference>
<evidence type="ECO:0000256" key="9">
    <source>
        <dbReference type="ARBA" id="ARBA00022618"/>
    </source>
</evidence>
<dbReference type="OrthoDB" id="9804753at2"/>
<evidence type="ECO:0000256" key="3">
    <source>
        <dbReference type="ARBA" id="ARBA00004496"/>
    </source>
</evidence>
<evidence type="ECO:0000256" key="1">
    <source>
        <dbReference type="ARBA" id="ARBA00001974"/>
    </source>
</evidence>
<reference evidence="22 23" key="1">
    <citation type="submission" date="2006-03" db="EMBL/GenBank/DDBJ databases">
        <authorList>
            <person name="Giovannoni S.J."/>
            <person name="Cho J.-C."/>
            <person name="Ferriera S."/>
            <person name="Johnson J."/>
            <person name="Kravitz S."/>
            <person name="Halpern A."/>
            <person name="Remington K."/>
            <person name="Beeson K."/>
            <person name="Tran B."/>
            <person name="Rogers Y.-H."/>
            <person name="Friedman R."/>
            <person name="Venter J.C."/>
        </authorList>
    </citation>
    <scope>NUCLEOTIDE SEQUENCE [LARGE SCALE GENOMIC DNA]</scope>
    <source>
        <strain evidence="22 23">HTCC2207</strain>
    </source>
</reference>
<keyword evidence="15 20" id="KW-0560">Oxidoreductase</keyword>
<dbReference type="SUPFAM" id="SSF56194">
    <property type="entry name" value="Uridine diphospho-N-Acetylenolpyruvylglucosamine reductase, MurB, C-terminal domain"/>
    <property type="match status" value="1"/>
</dbReference>
<evidence type="ECO:0000256" key="5">
    <source>
        <dbReference type="ARBA" id="ARBA00010485"/>
    </source>
</evidence>
<dbReference type="Gene3D" id="3.30.43.10">
    <property type="entry name" value="Uridine Diphospho-n-acetylenolpyruvylglucosamine Reductase, domain 2"/>
    <property type="match status" value="1"/>
</dbReference>
<dbReference type="Proteomes" id="UP000005555">
    <property type="component" value="Unassembled WGS sequence"/>
</dbReference>
<keyword evidence="12 20" id="KW-0521">NADP</keyword>
<feature type="active site" evidence="20">
    <location>
        <position position="164"/>
    </location>
</feature>
<dbReference type="GO" id="GO:0051301">
    <property type="term" value="P:cell division"/>
    <property type="evidence" value="ECO:0007669"/>
    <property type="project" value="UniProtKB-KW"/>
</dbReference>
<dbReference type="NCBIfam" id="NF000755">
    <property type="entry name" value="PRK00046.1"/>
    <property type="match status" value="1"/>
</dbReference>
<dbReference type="Gene3D" id="3.90.78.10">
    <property type="entry name" value="UDP-N-acetylenolpyruvoylglucosamine reductase, C-terminal domain"/>
    <property type="match status" value="1"/>
</dbReference>
<dbReference type="GO" id="GO:0008762">
    <property type="term" value="F:UDP-N-acetylmuramate dehydrogenase activity"/>
    <property type="evidence" value="ECO:0007669"/>
    <property type="project" value="UniProtKB-UniRule"/>
</dbReference>
<feature type="domain" description="FAD-binding PCMH-type" evidence="21">
    <location>
        <begin position="17"/>
        <end position="188"/>
    </location>
</feature>
<keyword evidence="23" id="KW-1185">Reference proteome</keyword>
<comment type="pathway">
    <text evidence="4 20">Cell wall biogenesis; peptidoglycan biosynthesis.</text>
</comment>
<evidence type="ECO:0000256" key="16">
    <source>
        <dbReference type="ARBA" id="ARBA00023306"/>
    </source>
</evidence>
<evidence type="ECO:0000256" key="11">
    <source>
        <dbReference type="ARBA" id="ARBA00022827"/>
    </source>
</evidence>
<keyword evidence="8 20" id="KW-0963">Cytoplasm</keyword>
<dbReference type="PANTHER" id="PTHR21071">
    <property type="entry name" value="UDP-N-ACETYLENOLPYRUVOYLGLUCOSAMINE REDUCTASE"/>
    <property type="match status" value="1"/>
</dbReference>
<evidence type="ECO:0000256" key="13">
    <source>
        <dbReference type="ARBA" id="ARBA00022960"/>
    </source>
</evidence>
<dbReference type="InterPro" id="IPR016166">
    <property type="entry name" value="FAD-bd_PCMH"/>
</dbReference>
<proteinExistence type="inferred from homology"/>
<dbReference type="InterPro" id="IPR036635">
    <property type="entry name" value="MurB_C_sf"/>
</dbReference>
<feature type="active site" description="Proton donor" evidence="20">
    <location>
        <position position="240"/>
    </location>
</feature>
<dbReference type="eggNOG" id="COG0812">
    <property type="taxonomic scope" value="Bacteria"/>
</dbReference>
<accession>Q1YTT8</accession>
<evidence type="ECO:0000256" key="12">
    <source>
        <dbReference type="ARBA" id="ARBA00022857"/>
    </source>
</evidence>
<dbReference type="NCBIfam" id="TIGR00179">
    <property type="entry name" value="murB"/>
    <property type="match status" value="1"/>
</dbReference>
<evidence type="ECO:0000259" key="21">
    <source>
        <dbReference type="PROSITE" id="PS51387"/>
    </source>
</evidence>
<dbReference type="EMBL" id="AAPI01000002">
    <property type="protein sequence ID" value="EAS47399.1"/>
    <property type="molecule type" value="Genomic_DNA"/>
</dbReference>
<dbReference type="Gene3D" id="3.30.465.10">
    <property type="match status" value="1"/>
</dbReference>
<evidence type="ECO:0000256" key="14">
    <source>
        <dbReference type="ARBA" id="ARBA00022984"/>
    </source>
</evidence>
<gene>
    <name evidence="20 22" type="primary">murB</name>
    <name evidence="22" type="ORF">GB2207_01307</name>
</gene>
<dbReference type="InterPro" id="IPR003170">
    <property type="entry name" value="MurB"/>
</dbReference>
<organism evidence="22 23">
    <name type="scientific">gamma proteobacterium HTCC2207</name>
    <dbReference type="NCBI Taxonomy" id="314287"/>
    <lineage>
        <taxon>Bacteria</taxon>
        <taxon>Pseudomonadati</taxon>
        <taxon>Pseudomonadota</taxon>
        <taxon>Gammaproteobacteria</taxon>
        <taxon>Cellvibrionales</taxon>
        <taxon>Porticoccaceae</taxon>
        <taxon>SAR92 clade</taxon>
    </lineage>
</organism>
<keyword evidence="17 20" id="KW-0961">Cell wall biogenesis/degradation</keyword>
<keyword evidence="13 20" id="KW-0133">Cell shape</keyword>
<dbReference type="PROSITE" id="PS51387">
    <property type="entry name" value="FAD_PCMH"/>
    <property type="match status" value="1"/>
</dbReference>
<dbReference type="AlphaFoldDB" id="Q1YTT8"/>
<dbReference type="InterPro" id="IPR016169">
    <property type="entry name" value="FAD-bd_PCMH_sub2"/>
</dbReference>
<keyword evidence="9 20" id="KW-0132">Cell division</keyword>
<evidence type="ECO:0000313" key="23">
    <source>
        <dbReference type="Proteomes" id="UP000005555"/>
    </source>
</evidence>
<comment type="subcellular location">
    <subcellularLocation>
        <location evidence="3 20">Cytoplasm</location>
    </subcellularLocation>
</comment>
<dbReference type="Pfam" id="PF01565">
    <property type="entry name" value="FAD_binding_4"/>
    <property type="match status" value="1"/>
</dbReference>
<comment type="function">
    <text evidence="2 20">Cell wall formation.</text>
</comment>
<dbReference type="UniPathway" id="UPA00219"/>
<keyword evidence="16 20" id="KW-0131">Cell cycle</keyword>
<evidence type="ECO:0000256" key="18">
    <source>
        <dbReference type="ARBA" id="ARBA00031026"/>
    </source>
</evidence>
<dbReference type="InterPro" id="IPR036318">
    <property type="entry name" value="FAD-bd_PCMH-like_sf"/>
</dbReference>
<evidence type="ECO:0000256" key="17">
    <source>
        <dbReference type="ARBA" id="ARBA00023316"/>
    </source>
</evidence>
<evidence type="ECO:0000256" key="6">
    <source>
        <dbReference type="ARBA" id="ARBA00012518"/>
    </source>
</evidence>
<keyword evidence="11 20" id="KW-0274">FAD</keyword>
<protein>
    <recommendedName>
        <fullName evidence="7 20">UDP-N-acetylenolpyruvoylglucosamine reductase</fullName>
        <ecNumber evidence="6 20">1.3.1.98</ecNumber>
    </recommendedName>
    <alternativeName>
        <fullName evidence="18 20">UDP-N-acetylmuramate dehydrogenase</fullName>
    </alternativeName>
</protein>
<evidence type="ECO:0000256" key="8">
    <source>
        <dbReference type="ARBA" id="ARBA00022490"/>
    </source>
</evidence>
<dbReference type="EC" id="1.3.1.98" evidence="6 20"/>
<name>Q1YTT8_9GAMM</name>
<dbReference type="InterPro" id="IPR006094">
    <property type="entry name" value="Oxid_FAD_bind_N"/>
</dbReference>